<organism evidence="1 2">
    <name type="scientific">Dipteronia sinensis</name>
    <dbReference type="NCBI Taxonomy" id="43782"/>
    <lineage>
        <taxon>Eukaryota</taxon>
        <taxon>Viridiplantae</taxon>
        <taxon>Streptophyta</taxon>
        <taxon>Embryophyta</taxon>
        <taxon>Tracheophyta</taxon>
        <taxon>Spermatophyta</taxon>
        <taxon>Magnoliopsida</taxon>
        <taxon>eudicotyledons</taxon>
        <taxon>Gunneridae</taxon>
        <taxon>Pentapetalae</taxon>
        <taxon>rosids</taxon>
        <taxon>malvids</taxon>
        <taxon>Sapindales</taxon>
        <taxon>Sapindaceae</taxon>
        <taxon>Hippocastanoideae</taxon>
        <taxon>Acereae</taxon>
        <taxon>Dipteronia</taxon>
    </lineage>
</organism>
<keyword evidence="2" id="KW-1185">Reference proteome</keyword>
<accession>A0AAE0DSW6</accession>
<dbReference type="InterPro" id="IPR007246">
    <property type="entry name" value="Gaa1"/>
</dbReference>
<evidence type="ECO:0000313" key="2">
    <source>
        <dbReference type="Proteomes" id="UP001281410"/>
    </source>
</evidence>
<dbReference type="Pfam" id="PF04114">
    <property type="entry name" value="Gaa1"/>
    <property type="match status" value="1"/>
</dbReference>
<sequence length="69" mass="8032">MLKALQHLQVRYIIRWFPQMALGVPTGPHGAFRDYQVDAITLEISPKYSFNNKDRRNDFLLQGGRSELL</sequence>
<protein>
    <submittedName>
        <fullName evidence="1">Uncharacterized protein</fullName>
    </submittedName>
</protein>
<dbReference type="GO" id="GO:0042765">
    <property type="term" value="C:GPI-anchor transamidase complex"/>
    <property type="evidence" value="ECO:0007669"/>
    <property type="project" value="InterPro"/>
</dbReference>
<dbReference type="EMBL" id="JANJYJ010000010">
    <property type="protein sequence ID" value="KAK3183635.1"/>
    <property type="molecule type" value="Genomic_DNA"/>
</dbReference>
<gene>
    <name evidence="1" type="ORF">Dsin_030921</name>
</gene>
<evidence type="ECO:0000313" key="1">
    <source>
        <dbReference type="EMBL" id="KAK3183635.1"/>
    </source>
</evidence>
<proteinExistence type="predicted"/>
<reference evidence="1" key="1">
    <citation type="journal article" date="2023" name="Plant J.">
        <title>Genome sequences and population genomics provide insights into the demographic history, inbreeding, and mutation load of two 'living fossil' tree species of Dipteronia.</title>
        <authorList>
            <person name="Feng Y."/>
            <person name="Comes H.P."/>
            <person name="Chen J."/>
            <person name="Zhu S."/>
            <person name="Lu R."/>
            <person name="Zhang X."/>
            <person name="Li P."/>
            <person name="Qiu J."/>
            <person name="Olsen K.M."/>
            <person name="Qiu Y."/>
        </authorList>
    </citation>
    <scope>NUCLEOTIDE SEQUENCE</scope>
    <source>
        <strain evidence="1">NBL</strain>
    </source>
</reference>
<comment type="caution">
    <text evidence="1">The sequence shown here is derived from an EMBL/GenBank/DDBJ whole genome shotgun (WGS) entry which is preliminary data.</text>
</comment>
<name>A0AAE0DSW6_9ROSI</name>
<dbReference type="AlphaFoldDB" id="A0AAE0DSW6"/>
<dbReference type="Proteomes" id="UP001281410">
    <property type="component" value="Unassembled WGS sequence"/>
</dbReference>